<dbReference type="RefSeq" id="WP_204034974.1">
    <property type="nucleotide sequence ID" value="NZ_BOPC01000032.1"/>
</dbReference>
<evidence type="ECO:0000313" key="2">
    <source>
        <dbReference type="Proteomes" id="UP000653076"/>
    </source>
</evidence>
<organism evidence="1 2">
    <name type="scientific">Micromonospora qiuiae</name>
    <dbReference type="NCBI Taxonomy" id="502268"/>
    <lineage>
        <taxon>Bacteria</taxon>
        <taxon>Bacillati</taxon>
        <taxon>Actinomycetota</taxon>
        <taxon>Actinomycetes</taxon>
        <taxon>Micromonosporales</taxon>
        <taxon>Micromonosporaceae</taxon>
        <taxon>Micromonospora</taxon>
    </lineage>
</organism>
<gene>
    <name evidence="1" type="ORF">Vqi01_25660</name>
</gene>
<comment type="caution">
    <text evidence="1">The sequence shown here is derived from an EMBL/GenBank/DDBJ whole genome shotgun (WGS) entry which is preliminary data.</text>
</comment>
<proteinExistence type="predicted"/>
<dbReference type="Proteomes" id="UP000653076">
    <property type="component" value="Unassembled WGS sequence"/>
</dbReference>
<reference evidence="1 2" key="1">
    <citation type="submission" date="2021-01" db="EMBL/GenBank/DDBJ databases">
        <title>Whole genome shotgun sequence of Verrucosispora qiuiae NBRC 106684.</title>
        <authorList>
            <person name="Komaki H."/>
            <person name="Tamura T."/>
        </authorList>
    </citation>
    <scope>NUCLEOTIDE SEQUENCE [LARGE SCALE GENOMIC DNA]</scope>
    <source>
        <strain evidence="1 2">NBRC 106684</strain>
    </source>
</reference>
<name>A0ABQ4JB55_9ACTN</name>
<keyword evidence="2" id="KW-1185">Reference proteome</keyword>
<dbReference type="EMBL" id="BOPC01000032">
    <property type="protein sequence ID" value="GIJ27404.1"/>
    <property type="molecule type" value="Genomic_DNA"/>
</dbReference>
<evidence type="ECO:0000313" key="1">
    <source>
        <dbReference type="EMBL" id="GIJ27404.1"/>
    </source>
</evidence>
<sequence length="86" mass="9618">MPNEREPRPGDEDAVPDRIMTRRYVQARLAELPSRPEDADTRLRGLLEIYEELNASGHPEPLTLLAGVLGIPAEILVVHLRAAGRR</sequence>
<protein>
    <submittedName>
        <fullName evidence="1">Uncharacterized protein</fullName>
    </submittedName>
</protein>
<accession>A0ABQ4JB55</accession>